<keyword evidence="8" id="KW-1185">Reference proteome</keyword>
<dbReference type="AlphaFoldDB" id="A0A4P6YS36"/>
<comment type="similarity">
    <text evidence="2 6">Belongs to the BI1 family.</text>
</comment>
<evidence type="ECO:0000313" key="7">
    <source>
        <dbReference type="EMBL" id="QBO35461.1"/>
    </source>
</evidence>
<dbReference type="RefSeq" id="WP_133362541.1">
    <property type="nucleotide sequence ID" value="NZ_CP037940.1"/>
</dbReference>
<dbReference type="EMBL" id="CP037940">
    <property type="protein sequence ID" value="QBO35461.1"/>
    <property type="molecule type" value="Genomic_DNA"/>
</dbReference>
<evidence type="ECO:0000256" key="3">
    <source>
        <dbReference type="ARBA" id="ARBA00022692"/>
    </source>
</evidence>
<dbReference type="Pfam" id="PF01027">
    <property type="entry name" value="Bax1-I"/>
    <property type="match status" value="1"/>
</dbReference>
<reference evidence="8" key="1">
    <citation type="submission" date="2019-03" db="EMBL/GenBank/DDBJ databases">
        <title>Weissella sp. 26KH-42 Genome sequencing.</title>
        <authorList>
            <person name="Heo J."/>
            <person name="Kim S.-J."/>
            <person name="Kim J.-S."/>
            <person name="Hong S.-B."/>
            <person name="Kwon S.-W."/>
        </authorList>
    </citation>
    <scope>NUCLEOTIDE SEQUENCE [LARGE SCALE GENOMIC DNA]</scope>
    <source>
        <strain evidence="8">26KH-42</strain>
    </source>
</reference>
<gene>
    <name evidence="7" type="ORF">EQG49_02820</name>
</gene>
<keyword evidence="3 6" id="KW-0812">Transmembrane</keyword>
<dbReference type="CDD" id="cd10432">
    <property type="entry name" value="BI-1-like_bacterial"/>
    <property type="match status" value="1"/>
</dbReference>
<dbReference type="PANTHER" id="PTHR23291:SF50">
    <property type="entry name" value="PROTEIN LIFEGUARD 4"/>
    <property type="match status" value="1"/>
</dbReference>
<sequence>MNNNDNVSYYEGSGQQNVVSEVGLAKFFAKMYRYMSMALLVSAITAWSTANVFTGLMQAISTNRLFFYGLIIVEFALVLAVNSKGIRGVASALPMLILFSIVNGVLLSSIFVIYSGASIIGAFVGTAAIFISMSVWGMVTKKSMTKLGSHLFGALIGLIVASVVNMFLGNGAVGLFLSWASVIIFTLLSAYDTNKMKQIYMQNGNSANMTGLAVFGALSLYLDFINIFLSLLRIFGGGRD</sequence>
<evidence type="ECO:0000256" key="1">
    <source>
        <dbReference type="ARBA" id="ARBA00004141"/>
    </source>
</evidence>
<dbReference type="PANTHER" id="PTHR23291">
    <property type="entry name" value="BAX INHIBITOR-RELATED"/>
    <property type="match status" value="1"/>
</dbReference>
<keyword evidence="4 6" id="KW-1133">Transmembrane helix</keyword>
<comment type="subcellular location">
    <subcellularLocation>
        <location evidence="1">Membrane</location>
        <topology evidence="1">Multi-pass membrane protein</topology>
    </subcellularLocation>
</comment>
<evidence type="ECO:0000256" key="5">
    <source>
        <dbReference type="ARBA" id="ARBA00023136"/>
    </source>
</evidence>
<evidence type="ECO:0000256" key="2">
    <source>
        <dbReference type="ARBA" id="ARBA00010350"/>
    </source>
</evidence>
<feature type="transmembrane region" description="Helical" evidence="6">
    <location>
        <begin position="151"/>
        <end position="168"/>
    </location>
</feature>
<evidence type="ECO:0000256" key="4">
    <source>
        <dbReference type="ARBA" id="ARBA00022989"/>
    </source>
</evidence>
<organism evidence="7 8">
    <name type="scientific">Periweissella cryptocerci</name>
    <dbReference type="NCBI Taxonomy" id="2506420"/>
    <lineage>
        <taxon>Bacteria</taxon>
        <taxon>Bacillati</taxon>
        <taxon>Bacillota</taxon>
        <taxon>Bacilli</taxon>
        <taxon>Lactobacillales</taxon>
        <taxon>Lactobacillaceae</taxon>
        <taxon>Periweissella</taxon>
    </lineage>
</organism>
<feature type="transmembrane region" description="Helical" evidence="6">
    <location>
        <begin position="93"/>
        <end position="113"/>
    </location>
</feature>
<protein>
    <submittedName>
        <fullName evidence="7">Bax inhibitor-1/YccA family protein</fullName>
    </submittedName>
</protein>
<proteinExistence type="inferred from homology"/>
<feature type="transmembrane region" description="Helical" evidence="6">
    <location>
        <begin position="174"/>
        <end position="191"/>
    </location>
</feature>
<evidence type="ECO:0000256" key="6">
    <source>
        <dbReference type="RuleBase" id="RU004379"/>
    </source>
</evidence>
<dbReference type="InterPro" id="IPR006214">
    <property type="entry name" value="Bax_inhibitor_1-related"/>
</dbReference>
<feature type="transmembrane region" description="Helical" evidence="6">
    <location>
        <begin position="65"/>
        <end position="81"/>
    </location>
</feature>
<dbReference type="OrthoDB" id="9793828at2"/>
<name>A0A4P6YS36_9LACO</name>
<dbReference type="KEGG" id="wei:EQG49_02820"/>
<evidence type="ECO:0000313" key="8">
    <source>
        <dbReference type="Proteomes" id="UP000292886"/>
    </source>
</evidence>
<keyword evidence="5 6" id="KW-0472">Membrane</keyword>
<feature type="transmembrane region" description="Helical" evidence="6">
    <location>
        <begin position="119"/>
        <end position="139"/>
    </location>
</feature>
<accession>A0A4P6YS36</accession>
<dbReference type="GO" id="GO:0005886">
    <property type="term" value="C:plasma membrane"/>
    <property type="evidence" value="ECO:0007669"/>
    <property type="project" value="TreeGrafter"/>
</dbReference>
<feature type="transmembrane region" description="Helical" evidence="6">
    <location>
        <begin position="212"/>
        <end position="235"/>
    </location>
</feature>
<dbReference type="Proteomes" id="UP000292886">
    <property type="component" value="Chromosome"/>
</dbReference>
<feature type="transmembrane region" description="Helical" evidence="6">
    <location>
        <begin position="34"/>
        <end position="53"/>
    </location>
</feature>